<feature type="transmembrane region" description="Helical" evidence="6">
    <location>
        <begin position="110"/>
        <end position="132"/>
    </location>
</feature>
<keyword evidence="9" id="KW-1185">Reference proteome</keyword>
<dbReference type="InterPro" id="IPR007248">
    <property type="entry name" value="Mpv17_PMP22"/>
</dbReference>
<keyword evidence="4 6" id="KW-1133">Transmembrane helix</keyword>
<dbReference type="PANTHER" id="PTHR11266:SF80">
    <property type="entry name" value="PEROXISOMAL MEMBRANE PROTEIN 2"/>
    <property type="match status" value="1"/>
</dbReference>
<dbReference type="Proteomes" id="UP001583280">
    <property type="component" value="Unassembled WGS sequence"/>
</dbReference>
<feature type="transmembrane region" description="Helical" evidence="6">
    <location>
        <begin position="170"/>
        <end position="190"/>
    </location>
</feature>
<dbReference type="PANTHER" id="PTHR11266">
    <property type="entry name" value="PEROXISOMAL MEMBRANE PROTEIN 2, PXMP2 MPV17"/>
    <property type="match status" value="1"/>
</dbReference>
<evidence type="ECO:0000313" key="9">
    <source>
        <dbReference type="Proteomes" id="UP001583280"/>
    </source>
</evidence>
<sequence>MALPVIFKVTLQATIINVCSNLIAQGLTAFQVGLDINFNTVTINWVSVFQFAVFAVLNTPPNFLWQTWLEEMFPSNHPLPTPTRKSKSPSNASATSPKSRLNVRHTVIKFLLDQTIGAAVNTLLFSLVMGALKASMTPLTNEPPIVTGTSSIAFLLSNRAVDAARVDWPALYATALVDFWPIIVAGWRLWPAVSAVNYTLVKSVEVRNLLGNLAGLGWGVYMSMLAAGY</sequence>
<reference evidence="8 9" key="1">
    <citation type="journal article" date="2024" name="IMA Fungus">
        <title>IMA Genome - F19 : A genome assembly and annotation guide to empower mycologists, including annotated draft genome sequences of Ceratocystis pirilliformis, Diaporthe australafricana, Fusarium ophioides, Paecilomyces lecythidis, and Sporothrix stenoceras.</title>
        <authorList>
            <person name="Aylward J."/>
            <person name="Wilson A.M."/>
            <person name="Visagie C.M."/>
            <person name="Spraker J."/>
            <person name="Barnes I."/>
            <person name="Buitendag C."/>
            <person name="Ceriani C."/>
            <person name="Del Mar Angel L."/>
            <person name="du Plessis D."/>
            <person name="Fuchs T."/>
            <person name="Gasser K."/>
            <person name="Kramer D."/>
            <person name="Li W."/>
            <person name="Munsamy K."/>
            <person name="Piso A."/>
            <person name="Price J.L."/>
            <person name="Sonnekus B."/>
            <person name="Thomas C."/>
            <person name="van der Nest A."/>
            <person name="van Dijk A."/>
            <person name="van Heerden A."/>
            <person name="van Vuuren N."/>
            <person name="Yilmaz N."/>
            <person name="Duong T.A."/>
            <person name="van der Merwe N.A."/>
            <person name="Wingfield M.J."/>
            <person name="Wingfield B.D."/>
        </authorList>
    </citation>
    <scope>NUCLEOTIDE SEQUENCE [LARGE SCALE GENOMIC DNA]</scope>
    <source>
        <strain evidence="8 9">CMW 12675</strain>
    </source>
</reference>
<feature type="transmembrane region" description="Helical" evidence="6">
    <location>
        <begin position="210"/>
        <end position="228"/>
    </location>
</feature>
<comment type="caution">
    <text evidence="8">The sequence shown here is derived from an EMBL/GenBank/DDBJ whole genome shotgun (WGS) entry which is preliminary data.</text>
</comment>
<evidence type="ECO:0000256" key="4">
    <source>
        <dbReference type="ARBA" id="ARBA00022989"/>
    </source>
</evidence>
<evidence type="ECO:0000313" key="8">
    <source>
        <dbReference type="EMBL" id="KAL1897298.1"/>
    </source>
</evidence>
<name>A0ABR3ZBU8_9PEZI</name>
<evidence type="ECO:0000256" key="6">
    <source>
        <dbReference type="RuleBase" id="RU363053"/>
    </source>
</evidence>
<evidence type="ECO:0000256" key="5">
    <source>
        <dbReference type="ARBA" id="ARBA00023136"/>
    </source>
</evidence>
<accession>A0ABR3ZBU8</accession>
<keyword evidence="3 6" id="KW-0812">Transmembrane</keyword>
<gene>
    <name evidence="8" type="ORF">Cpir12675_002403</name>
</gene>
<feature type="region of interest" description="Disordered" evidence="7">
    <location>
        <begin position="79"/>
        <end position="98"/>
    </location>
</feature>
<dbReference type="Pfam" id="PF04117">
    <property type="entry name" value="Mpv17_PMP22"/>
    <property type="match status" value="1"/>
</dbReference>
<feature type="compositionally biased region" description="Polar residues" evidence="7">
    <location>
        <begin position="88"/>
        <end position="98"/>
    </location>
</feature>
<evidence type="ECO:0008006" key="10">
    <source>
        <dbReference type="Google" id="ProtNLM"/>
    </source>
</evidence>
<evidence type="ECO:0000256" key="7">
    <source>
        <dbReference type="SAM" id="MobiDB-lite"/>
    </source>
</evidence>
<keyword evidence="5 6" id="KW-0472">Membrane</keyword>
<comment type="similarity">
    <text evidence="2 6">Belongs to the peroxisomal membrane protein PXMP2/4 family.</text>
</comment>
<organism evidence="8 9">
    <name type="scientific">Ceratocystis pirilliformis</name>
    <dbReference type="NCBI Taxonomy" id="259994"/>
    <lineage>
        <taxon>Eukaryota</taxon>
        <taxon>Fungi</taxon>
        <taxon>Dikarya</taxon>
        <taxon>Ascomycota</taxon>
        <taxon>Pezizomycotina</taxon>
        <taxon>Sordariomycetes</taxon>
        <taxon>Hypocreomycetidae</taxon>
        <taxon>Microascales</taxon>
        <taxon>Ceratocystidaceae</taxon>
        <taxon>Ceratocystis</taxon>
    </lineage>
</organism>
<evidence type="ECO:0000256" key="3">
    <source>
        <dbReference type="ARBA" id="ARBA00022692"/>
    </source>
</evidence>
<dbReference type="EMBL" id="JAWDJO010000046">
    <property type="protein sequence ID" value="KAL1897298.1"/>
    <property type="molecule type" value="Genomic_DNA"/>
</dbReference>
<proteinExistence type="inferred from homology"/>
<evidence type="ECO:0000256" key="1">
    <source>
        <dbReference type="ARBA" id="ARBA00004141"/>
    </source>
</evidence>
<protein>
    <recommendedName>
        <fullName evidence="10">PXMP2/4 family protein 3</fullName>
    </recommendedName>
</protein>
<evidence type="ECO:0000256" key="2">
    <source>
        <dbReference type="ARBA" id="ARBA00006824"/>
    </source>
</evidence>
<comment type="subcellular location">
    <subcellularLocation>
        <location evidence="1">Membrane</location>
        <topology evidence="1">Multi-pass membrane protein</topology>
    </subcellularLocation>
</comment>